<dbReference type="AlphaFoldDB" id="A0A3P8UXP6"/>
<keyword evidence="4" id="KW-1185">Reference proteome</keyword>
<dbReference type="Proteomes" id="UP000265120">
    <property type="component" value="Chromosome 2"/>
</dbReference>
<dbReference type="Ensembl" id="ENSCSET00000005041.1">
    <property type="protein sequence ID" value="ENSCSEP00000004985.1"/>
    <property type="gene ID" value="ENSCSEG00000003230.1"/>
</dbReference>
<dbReference type="InterPro" id="IPR000555">
    <property type="entry name" value="JAMM/MPN+_dom"/>
</dbReference>
<dbReference type="CDD" id="cd08067">
    <property type="entry name" value="MPN_2A_DUB"/>
    <property type="match status" value="1"/>
</dbReference>
<sequence>SDSEPPSSPQAVEDGGEEDEEELSGGEETDLRSSSGRGSLLTRRGITLRVLLKDGLVEPGDGVLAIHYLGKNFVGDLLNDGKIRWVETGQIFNSPSAWATHCKRLVNPAKKSGCGWASVRYRGQKLAQYKTTWLHKYQPSADMVREEDGSIYLSNLVVSRRTDRERIPVRYCTLGTRDASRYLLYYTTNITILSAFSAINRFQPFNVAVSSNVLLLMDFHCHLTTSEVVGYLGGRWDTNTQRDADCVRAFPCRTRLGDRDAASAVEEEICQNLFMRGLSLVGWYHSHPRGPALPSLQDIDSQMDHQLRLQGSNNGFQPCLGVICGPYYHGNQGVVETHKPLLTFDPFYLLTLLFVSRQTLCTRLFLSVISLLFLQQRPNDYGIPVAVEVTYVQDNFLTSDVLNEMMLLVDYYRSAPDLVQFSQYWCPDTTMLDKIKGSLSCHAPKDQAYSQILEHVYSQLNNMQS</sequence>
<feature type="region of interest" description="Disordered" evidence="1">
    <location>
        <begin position="1"/>
        <end position="38"/>
    </location>
</feature>
<dbReference type="PROSITE" id="PS50249">
    <property type="entry name" value="MPN"/>
    <property type="match status" value="1"/>
</dbReference>
<dbReference type="STRING" id="244447.ENSCSEP00000004985"/>
<dbReference type="SUPFAM" id="SSF102712">
    <property type="entry name" value="JAB1/MPN domain"/>
    <property type="match status" value="1"/>
</dbReference>
<reference evidence="3 4" key="1">
    <citation type="journal article" date="2014" name="Nat. Genet.">
        <title>Whole-genome sequence of a flatfish provides insights into ZW sex chromosome evolution and adaptation to a benthic lifestyle.</title>
        <authorList>
            <person name="Chen S."/>
            <person name="Zhang G."/>
            <person name="Shao C."/>
            <person name="Huang Q."/>
            <person name="Liu G."/>
            <person name="Zhang P."/>
            <person name="Song W."/>
            <person name="An N."/>
            <person name="Chalopin D."/>
            <person name="Volff J.N."/>
            <person name="Hong Y."/>
            <person name="Li Q."/>
            <person name="Sha Z."/>
            <person name="Zhou H."/>
            <person name="Xie M."/>
            <person name="Yu Q."/>
            <person name="Liu Y."/>
            <person name="Xiang H."/>
            <person name="Wang N."/>
            <person name="Wu K."/>
            <person name="Yang C."/>
            <person name="Zhou Q."/>
            <person name="Liao X."/>
            <person name="Yang L."/>
            <person name="Hu Q."/>
            <person name="Zhang J."/>
            <person name="Meng L."/>
            <person name="Jin L."/>
            <person name="Tian Y."/>
            <person name="Lian J."/>
            <person name="Yang J."/>
            <person name="Miao G."/>
            <person name="Liu S."/>
            <person name="Liang Z."/>
            <person name="Yan F."/>
            <person name="Li Y."/>
            <person name="Sun B."/>
            <person name="Zhang H."/>
            <person name="Zhang J."/>
            <person name="Zhu Y."/>
            <person name="Du M."/>
            <person name="Zhao Y."/>
            <person name="Schartl M."/>
            <person name="Tang Q."/>
            <person name="Wang J."/>
        </authorList>
    </citation>
    <scope>NUCLEOTIDE SEQUENCE</scope>
</reference>
<name>A0A3P8UXP6_CYNSE</name>
<evidence type="ECO:0000256" key="1">
    <source>
        <dbReference type="SAM" id="MobiDB-lite"/>
    </source>
</evidence>
<feature type="domain" description="MPN" evidence="2">
    <location>
        <begin position="207"/>
        <end position="343"/>
    </location>
</feature>
<reference evidence="3" key="3">
    <citation type="submission" date="2025-09" db="UniProtKB">
        <authorList>
            <consortium name="Ensembl"/>
        </authorList>
    </citation>
    <scope>IDENTIFICATION</scope>
</reference>
<feature type="compositionally biased region" description="Acidic residues" evidence="1">
    <location>
        <begin position="14"/>
        <end position="28"/>
    </location>
</feature>
<dbReference type="InterPro" id="IPR050242">
    <property type="entry name" value="JAMM_MPN+_peptidase_M67A"/>
</dbReference>
<dbReference type="Gene3D" id="3.40.140.10">
    <property type="entry name" value="Cytidine Deaminase, domain 2"/>
    <property type="match status" value="1"/>
</dbReference>
<proteinExistence type="predicted"/>
<evidence type="ECO:0000313" key="3">
    <source>
        <dbReference type="Ensembl" id="ENSCSEP00000004985.1"/>
    </source>
</evidence>
<dbReference type="InParanoid" id="A0A3P8UXP6"/>
<protein>
    <submittedName>
        <fullName evidence="3">MPN domain containing</fullName>
    </submittedName>
</protein>
<dbReference type="GO" id="GO:0008237">
    <property type="term" value="F:metallopeptidase activity"/>
    <property type="evidence" value="ECO:0007669"/>
    <property type="project" value="InterPro"/>
</dbReference>
<organism evidence="3 4">
    <name type="scientific">Cynoglossus semilaevis</name>
    <name type="common">Tongue sole</name>
    <dbReference type="NCBI Taxonomy" id="244447"/>
    <lineage>
        <taxon>Eukaryota</taxon>
        <taxon>Metazoa</taxon>
        <taxon>Chordata</taxon>
        <taxon>Craniata</taxon>
        <taxon>Vertebrata</taxon>
        <taxon>Euteleostomi</taxon>
        <taxon>Actinopterygii</taxon>
        <taxon>Neopterygii</taxon>
        <taxon>Teleostei</taxon>
        <taxon>Neoteleostei</taxon>
        <taxon>Acanthomorphata</taxon>
        <taxon>Carangaria</taxon>
        <taxon>Pleuronectiformes</taxon>
        <taxon>Pleuronectoidei</taxon>
        <taxon>Cynoglossidae</taxon>
        <taxon>Cynoglossinae</taxon>
        <taxon>Cynoglossus</taxon>
    </lineage>
</organism>
<dbReference type="FunCoup" id="A0A3P8UXP6">
    <property type="interactions" value="719"/>
</dbReference>
<reference evidence="3" key="2">
    <citation type="submission" date="2025-08" db="UniProtKB">
        <authorList>
            <consortium name="Ensembl"/>
        </authorList>
    </citation>
    <scope>IDENTIFICATION</scope>
</reference>
<dbReference type="InterPro" id="IPR037518">
    <property type="entry name" value="MPN"/>
</dbReference>
<evidence type="ECO:0000259" key="2">
    <source>
        <dbReference type="PROSITE" id="PS50249"/>
    </source>
</evidence>
<dbReference type="PANTHER" id="PTHR10410">
    <property type="entry name" value="EUKARYOTIC TRANSLATION INITIATION FACTOR 3 -RELATED"/>
    <property type="match status" value="1"/>
</dbReference>
<dbReference type="Pfam" id="PF01398">
    <property type="entry name" value="JAB"/>
    <property type="match status" value="1"/>
</dbReference>
<dbReference type="Pfam" id="PF18755">
    <property type="entry name" value="RAMA"/>
    <property type="match status" value="1"/>
</dbReference>
<dbReference type="InterPro" id="IPR040843">
    <property type="entry name" value="RAMA"/>
</dbReference>
<dbReference type="GeneTree" id="ENSGT00940000160191"/>
<accession>A0A3P8UXP6</accession>
<evidence type="ECO:0000313" key="4">
    <source>
        <dbReference type="Proteomes" id="UP000265120"/>
    </source>
</evidence>
<dbReference type="OMA" id="VEMVYVQ"/>